<sequence>MALVNELTKAEEKLIEKMTEGNSNIQLLASDGENSFVCIGNKRIDPIVLLLCHITPNGKVCNGNIGSRKIALSNEQNITNHEVRIIVDRRDSDKKRFYCYSKEAAFVLKDEDEVNEKNLLIAYIENQSFAQLTIFNSTLQGKISEIIVRKEFLLKDLRNNAFTLVTTLFPAIHNLLLEDEDAETCKIKTLKE</sequence>
<dbReference type="RefSeq" id="WP_121681804.1">
    <property type="nucleotide sequence ID" value="NZ_RCVZ01000013.1"/>
</dbReference>
<evidence type="ECO:0000313" key="1">
    <source>
        <dbReference type="EMBL" id="RLQ93634.1"/>
    </source>
</evidence>
<reference evidence="1 2" key="1">
    <citation type="submission" date="2018-10" db="EMBL/GenBank/DDBJ databases">
        <title>Falsibacillus sp. genome draft.</title>
        <authorList>
            <person name="Shi S."/>
        </authorList>
    </citation>
    <scope>NUCLEOTIDE SEQUENCE [LARGE SCALE GENOMIC DNA]</scope>
    <source>
        <strain evidence="1 2">GY 10110</strain>
    </source>
</reference>
<name>A0A3L7JTP2_9BACI</name>
<evidence type="ECO:0000313" key="2">
    <source>
        <dbReference type="Proteomes" id="UP000276770"/>
    </source>
</evidence>
<keyword evidence="2" id="KW-1185">Reference proteome</keyword>
<organism evidence="1 2">
    <name type="scientific">Falsibacillus albus</name>
    <dbReference type="NCBI Taxonomy" id="2478915"/>
    <lineage>
        <taxon>Bacteria</taxon>
        <taxon>Bacillati</taxon>
        <taxon>Bacillota</taxon>
        <taxon>Bacilli</taxon>
        <taxon>Bacillales</taxon>
        <taxon>Bacillaceae</taxon>
        <taxon>Falsibacillus</taxon>
    </lineage>
</organism>
<dbReference type="Proteomes" id="UP000276770">
    <property type="component" value="Unassembled WGS sequence"/>
</dbReference>
<dbReference type="OrthoDB" id="2962986at2"/>
<dbReference type="EMBL" id="RCVZ01000013">
    <property type="protein sequence ID" value="RLQ93634.1"/>
    <property type="molecule type" value="Genomic_DNA"/>
</dbReference>
<protein>
    <submittedName>
        <fullName evidence="1">Uncharacterized protein</fullName>
    </submittedName>
</protein>
<comment type="caution">
    <text evidence="1">The sequence shown here is derived from an EMBL/GenBank/DDBJ whole genome shotgun (WGS) entry which is preliminary data.</text>
</comment>
<gene>
    <name evidence="1" type="ORF">D9X91_16760</name>
</gene>
<proteinExistence type="predicted"/>
<accession>A0A3L7JTP2</accession>
<dbReference type="AlphaFoldDB" id="A0A3L7JTP2"/>